<gene>
    <name evidence="3" type="ORF">OS889_01895</name>
</gene>
<organism evidence="3 4">
    <name type="scientific">Halobellus rubicundus</name>
    <dbReference type="NCBI Taxonomy" id="2996466"/>
    <lineage>
        <taxon>Archaea</taxon>
        <taxon>Methanobacteriati</taxon>
        <taxon>Methanobacteriota</taxon>
        <taxon>Stenosarchaea group</taxon>
        <taxon>Halobacteria</taxon>
        <taxon>Halobacteriales</taxon>
        <taxon>Haloferacaceae</taxon>
        <taxon>Halobellus</taxon>
    </lineage>
</organism>
<feature type="domain" description="Amidohydrolase-related" evidence="2">
    <location>
        <begin position="16"/>
        <end position="323"/>
    </location>
</feature>
<dbReference type="PANTHER" id="PTHR21240">
    <property type="entry name" value="2-AMINO-3-CARBOXYLMUCONATE-6-SEMIALDEHYDE DECARBOXYLASE"/>
    <property type="match status" value="1"/>
</dbReference>
<reference evidence="3 4" key="1">
    <citation type="submission" date="2024-08" db="EMBL/GenBank/DDBJ databases">
        <title>Halobellus sp. MBLA0158 whole genome sequence.</title>
        <authorList>
            <person name="Hwang C.Y."/>
            <person name="Cho E.-S."/>
            <person name="Seo M.-J."/>
        </authorList>
    </citation>
    <scope>NUCLEOTIDE SEQUENCE [LARGE SCALE GENOMIC DNA]</scope>
    <source>
        <strain evidence="3 4">MBLA0158</strain>
    </source>
</reference>
<dbReference type="Proteomes" id="UP001570511">
    <property type="component" value="Unassembled WGS sequence"/>
</dbReference>
<keyword evidence="1" id="KW-0456">Lyase</keyword>
<dbReference type="InterPro" id="IPR006680">
    <property type="entry name" value="Amidohydro-rel"/>
</dbReference>
<comment type="caution">
    <text evidence="3">The sequence shown here is derived from an EMBL/GenBank/DDBJ whole genome shotgun (WGS) entry which is preliminary data.</text>
</comment>
<name>A0ABD5MCL5_9EURY</name>
<dbReference type="AlphaFoldDB" id="A0ABD5MCL5"/>
<evidence type="ECO:0000313" key="3">
    <source>
        <dbReference type="EMBL" id="MFA1609761.1"/>
    </source>
</evidence>
<dbReference type="Gene3D" id="3.20.20.140">
    <property type="entry name" value="Metal-dependent hydrolases"/>
    <property type="match status" value="1"/>
</dbReference>
<sequence>MSETVTEHEIIDFAAHIHPDDPPENEFAHRFVERDIGDVYRNIERYSECYDQAGIDSAVLSQPYYLGHHSAERARSANDALFEIIRDRPKYYGLASIPTAAGGEEAAAEFERCLNAGFNGGALETKTDGIELHDAEVEPILEVADQTGAPILVHPKLNESLHPDALDDTWMLNAVFGREVALAESICKVVHTGVLDRYPNLNLVYHHTAGNIASMMGRIHNQMEKFPPEVWAGSADDQIKSYREFKRQLESRIYLDISGHYGQNSTLRTALSEFPTSQLLFGTDFPFETRTTEDFDQFVNSVGAECSETDAHRIFSENALNLLVAA</sequence>
<dbReference type="RefSeq" id="WP_372386791.1">
    <property type="nucleotide sequence ID" value="NZ_JBGNYA010000001.1"/>
</dbReference>
<keyword evidence="4" id="KW-1185">Reference proteome</keyword>
<dbReference type="PANTHER" id="PTHR21240:SF30">
    <property type="entry name" value="AMIDOHYDROLASE-RELATED DOMAIN-CONTAINING PROTEIN-RELATED"/>
    <property type="match status" value="1"/>
</dbReference>
<dbReference type="EMBL" id="JBGNYA010000001">
    <property type="protein sequence ID" value="MFA1609761.1"/>
    <property type="molecule type" value="Genomic_DNA"/>
</dbReference>
<evidence type="ECO:0000313" key="4">
    <source>
        <dbReference type="Proteomes" id="UP001570511"/>
    </source>
</evidence>
<dbReference type="Pfam" id="PF04909">
    <property type="entry name" value="Amidohydro_2"/>
    <property type="match status" value="1"/>
</dbReference>
<protein>
    <submittedName>
        <fullName evidence="3">Amidohydrolase family protein</fullName>
    </submittedName>
</protein>
<dbReference type="InterPro" id="IPR032466">
    <property type="entry name" value="Metal_Hydrolase"/>
</dbReference>
<accession>A0ABD5MCL5</accession>
<proteinExistence type="predicted"/>
<evidence type="ECO:0000259" key="2">
    <source>
        <dbReference type="Pfam" id="PF04909"/>
    </source>
</evidence>
<evidence type="ECO:0000256" key="1">
    <source>
        <dbReference type="ARBA" id="ARBA00023239"/>
    </source>
</evidence>
<dbReference type="SUPFAM" id="SSF51556">
    <property type="entry name" value="Metallo-dependent hydrolases"/>
    <property type="match status" value="1"/>
</dbReference>
<dbReference type="GO" id="GO:0016829">
    <property type="term" value="F:lyase activity"/>
    <property type="evidence" value="ECO:0007669"/>
    <property type="project" value="UniProtKB-KW"/>
</dbReference>
<dbReference type="InterPro" id="IPR032465">
    <property type="entry name" value="ACMSD"/>
</dbReference>